<proteinExistence type="predicted"/>
<dbReference type="RefSeq" id="WP_203377791.1">
    <property type="nucleotide sequence ID" value="NZ_JAENHP010000005.1"/>
</dbReference>
<dbReference type="InterPro" id="IPR002372">
    <property type="entry name" value="PQQ_rpt_dom"/>
</dbReference>
<reference evidence="2 3" key="1">
    <citation type="submission" date="2021-01" db="EMBL/GenBank/DDBJ databases">
        <title>Actinoplanes sp. nov. LDG1-06 isolated from lichen.</title>
        <authorList>
            <person name="Saeng-In P."/>
            <person name="Phongsopitanun W."/>
            <person name="Kanchanasin P."/>
            <person name="Yuki M."/>
            <person name="Kudo T."/>
            <person name="Ohkuma M."/>
            <person name="Tanasupawat S."/>
        </authorList>
    </citation>
    <scope>NUCLEOTIDE SEQUENCE [LARGE SCALE GENOMIC DNA]</scope>
    <source>
        <strain evidence="2 3">LDG1-06</strain>
    </source>
</reference>
<evidence type="ECO:0000313" key="3">
    <source>
        <dbReference type="Proteomes" id="UP000632138"/>
    </source>
</evidence>
<dbReference type="SUPFAM" id="SSF50969">
    <property type="entry name" value="YVTN repeat-like/Quinoprotein amine dehydrogenase"/>
    <property type="match status" value="1"/>
</dbReference>
<name>A0ABS2AEI3_9ACTN</name>
<keyword evidence="3" id="KW-1185">Reference proteome</keyword>
<dbReference type="Pfam" id="PF13360">
    <property type="entry name" value="PQQ_2"/>
    <property type="match status" value="1"/>
</dbReference>
<dbReference type="Proteomes" id="UP000632138">
    <property type="component" value="Unassembled WGS sequence"/>
</dbReference>
<gene>
    <name evidence="2" type="ORF">JIG36_19765</name>
</gene>
<dbReference type="InterPro" id="IPR011044">
    <property type="entry name" value="Quino_amine_DH_bsu"/>
</dbReference>
<dbReference type="EMBL" id="JAENHP010000005">
    <property type="protein sequence ID" value="MBM2617798.1"/>
    <property type="molecule type" value="Genomic_DNA"/>
</dbReference>
<comment type="caution">
    <text evidence="2">The sequence shown here is derived from an EMBL/GenBank/DDBJ whole genome shotgun (WGS) entry which is preliminary data.</text>
</comment>
<sequence length="428" mass="45701">MANGVIELGEVPRETPAAALGTDRLMPRRALMTLLSIVLLAVPAGAAPIPQLDRPTVVPARLGDTMFLAGDRMMLVSGSATLVSQISHRVVRSFALPSARLLSTTTVTVSGGINQVVLAGDTVVVSYQVDASGTWATVAVEEGTDRTRWRSTSRLIAVSEADGLVLLGTDTAVTGIDLSSGKARWRLVRPTDGYIAETGWDADYPRWLVLLTDSGRLESHDPHTGALLAARTLPPRPGRANGLIWPVDDLVMADDGAPGFAAYQLPGLTPLWHTDADLSGSWMQAACGQLICTFRQQRGLTAIDPDTGRELWENPDWAYAEPVGGRLLATRAERGVDDPGLWVIDPATGQALGNFGGWEFLAPAANGSFYAKLDVRGEYLVHYGLLDPDTLSVRVLGTVDDVSNSCQTTAGLLICRLIDASVAMWPLR</sequence>
<dbReference type="InterPro" id="IPR015943">
    <property type="entry name" value="WD40/YVTN_repeat-like_dom_sf"/>
</dbReference>
<protein>
    <submittedName>
        <fullName evidence="2">PQQ-binding-like beta-propeller repeat protein</fullName>
    </submittedName>
</protein>
<accession>A0ABS2AEI3</accession>
<dbReference type="Gene3D" id="2.130.10.10">
    <property type="entry name" value="YVTN repeat-like/Quinoprotein amine dehydrogenase"/>
    <property type="match status" value="1"/>
</dbReference>
<evidence type="ECO:0000259" key="1">
    <source>
        <dbReference type="Pfam" id="PF13360"/>
    </source>
</evidence>
<evidence type="ECO:0000313" key="2">
    <source>
        <dbReference type="EMBL" id="MBM2617798.1"/>
    </source>
</evidence>
<organism evidence="2 3">
    <name type="scientific">Paractinoplanes ovalisporus</name>
    <dbReference type="NCBI Taxonomy" id="2810368"/>
    <lineage>
        <taxon>Bacteria</taxon>
        <taxon>Bacillati</taxon>
        <taxon>Actinomycetota</taxon>
        <taxon>Actinomycetes</taxon>
        <taxon>Micromonosporales</taxon>
        <taxon>Micromonosporaceae</taxon>
        <taxon>Paractinoplanes</taxon>
    </lineage>
</organism>
<feature type="domain" description="Pyrrolo-quinoline quinone repeat" evidence="1">
    <location>
        <begin position="90"/>
        <end position="313"/>
    </location>
</feature>